<evidence type="ECO:0000259" key="11">
    <source>
        <dbReference type="PROSITE" id="PS50110"/>
    </source>
</evidence>
<organism evidence="12 13">
    <name type="scientific">Saitoella complicata (strain BCRC 22490 / CBS 7301 / JCM 7358 / NBRC 10748 / NRRL Y-17804)</name>
    <dbReference type="NCBI Taxonomy" id="698492"/>
    <lineage>
        <taxon>Eukaryota</taxon>
        <taxon>Fungi</taxon>
        <taxon>Dikarya</taxon>
        <taxon>Ascomycota</taxon>
        <taxon>Taphrinomycotina</taxon>
        <taxon>Taphrinomycotina incertae sedis</taxon>
        <taxon>Saitoella</taxon>
    </lineage>
</organism>
<evidence type="ECO:0000256" key="1">
    <source>
        <dbReference type="ARBA" id="ARBA00004123"/>
    </source>
</evidence>
<dbReference type="AlphaFoldDB" id="A0A0E9NFL3"/>
<dbReference type="Pfam" id="PF00072">
    <property type="entry name" value="Response_reg"/>
    <property type="match status" value="1"/>
</dbReference>
<keyword evidence="2 9" id="KW-0597">Phosphoprotein</keyword>
<dbReference type="InterPro" id="IPR000232">
    <property type="entry name" value="HSF_DNA-bd"/>
</dbReference>
<dbReference type="SUPFAM" id="SSF52172">
    <property type="entry name" value="CheY-like"/>
    <property type="match status" value="1"/>
</dbReference>
<dbReference type="Gene3D" id="3.40.50.2300">
    <property type="match status" value="1"/>
</dbReference>
<evidence type="ECO:0000256" key="7">
    <source>
        <dbReference type="ARBA" id="ARBA00023242"/>
    </source>
</evidence>
<dbReference type="InterPro" id="IPR036390">
    <property type="entry name" value="WH_DNA-bd_sf"/>
</dbReference>
<evidence type="ECO:0000256" key="8">
    <source>
        <dbReference type="PIRNR" id="PIRNR002595"/>
    </source>
</evidence>
<dbReference type="GO" id="GO:0005634">
    <property type="term" value="C:nucleus"/>
    <property type="evidence" value="ECO:0007669"/>
    <property type="project" value="UniProtKB-SubCell"/>
</dbReference>
<evidence type="ECO:0000256" key="5">
    <source>
        <dbReference type="ARBA" id="ARBA00023125"/>
    </source>
</evidence>
<sequence length="693" mass="77239">MDSRRLGWFICARHSLDAETLHQDLTLVPSFDTAISQSSARLFLRSWLSTRPRLSSHCGAIQHGIMNVNPTGTQPSSSDFVKKLFKMLQDPTYRDVVRWSSSGDSFIVLETNEFTKSILPRHFKHSNFASFVRQLNKYDFHKVRYTEEGGVNPYGDGAWEFKHPDFQIHNRDSLDNIKRKAPSARKPAAADEPSAQQLATLSSQVDSLTKLQNSMNGHLQKLSRNYQSVIGEMLNFQRNMVAQDALMQNLISYLVNLEGGDKNTNGSREQNGPFVPSEQAQKLISSYTEVARASFEQMSEISKRAQAMGMPGSEFGGFNGNDAPNYGQGIDIDSSRSSSSEAQHAQSDMLPHPPQPQAHHPQQYGPVPPAQAHEQSLPQLSDSLYGRPEGQNGPDGSLRVFTVGHLTPRLPDDTSPPLDGISNTMNNPPPSNMPHVNATSDNRGNTMRIHRSTFVPGWAVPPKVLLVEDDAVCRRLSSKFLQVFGCEIDMAVDGVSAVNKMNLAKYDLVLMDIVMPNLDGVSATSLIRQFDPLTPIISMTSNVQSRDVMTYFSHGMNDILPKPFTKDGLQQMLEKHLIHLKAMKEMSEVPRALPEPDDQQGKYPQHPRITEAKDKSVAQHSNNANSYFSQQPDQQSSMDSNNANEGFAETDYLQLLSGFPTQSQPQHQQGQRRGREDDLYDPSGSKKARTDEF</sequence>
<feature type="region of interest" description="Disordered" evidence="10">
    <location>
        <begin position="312"/>
        <end position="376"/>
    </location>
</feature>
<feature type="modified residue" description="4-aspartylphosphate" evidence="9">
    <location>
        <position position="512"/>
    </location>
</feature>
<dbReference type="InterPro" id="IPR011006">
    <property type="entry name" value="CheY-like_superfamily"/>
</dbReference>
<dbReference type="SMART" id="SM00448">
    <property type="entry name" value="REC"/>
    <property type="match status" value="1"/>
</dbReference>
<reference evidence="12 13" key="3">
    <citation type="journal article" date="2015" name="Genome Announc.">
        <title>Draft Genome Sequence of the Archiascomycetous Yeast Saitoella complicata.</title>
        <authorList>
            <person name="Yamauchi K."/>
            <person name="Kondo S."/>
            <person name="Hamamoto M."/>
            <person name="Takahashi Y."/>
            <person name="Ogura Y."/>
            <person name="Hayashi T."/>
            <person name="Nishida H."/>
        </authorList>
    </citation>
    <scope>NUCLEOTIDE SEQUENCE [LARGE SCALE GENOMIC DNA]</scope>
    <source>
        <strain evidence="12 13">NRRL Y-17804</strain>
    </source>
</reference>
<comment type="subcellular location">
    <subcellularLocation>
        <location evidence="1 8">Nucleus</location>
    </subcellularLocation>
</comment>
<reference evidence="12 13" key="1">
    <citation type="journal article" date="2011" name="J. Gen. Appl. Microbiol.">
        <title>Draft genome sequencing of the enigmatic yeast Saitoella complicata.</title>
        <authorList>
            <person name="Nishida H."/>
            <person name="Hamamoto M."/>
            <person name="Sugiyama J."/>
        </authorList>
    </citation>
    <scope>NUCLEOTIDE SEQUENCE [LARGE SCALE GENOMIC DNA]</scope>
    <source>
        <strain evidence="12 13">NRRL Y-17804</strain>
    </source>
</reference>
<dbReference type="GO" id="GO:0043565">
    <property type="term" value="F:sequence-specific DNA binding"/>
    <property type="evidence" value="ECO:0007669"/>
    <property type="project" value="InterPro"/>
</dbReference>
<evidence type="ECO:0000256" key="4">
    <source>
        <dbReference type="ARBA" id="ARBA00023015"/>
    </source>
</evidence>
<dbReference type="Gene3D" id="1.10.10.10">
    <property type="entry name" value="Winged helix-like DNA-binding domain superfamily/Winged helix DNA-binding domain"/>
    <property type="match status" value="1"/>
</dbReference>
<keyword evidence="13" id="KW-1185">Reference proteome</keyword>
<dbReference type="PROSITE" id="PS00434">
    <property type="entry name" value="HSF_DOMAIN"/>
    <property type="match status" value="1"/>
</dbReference>
<dbReference type="CDD" id="cd17546">
    <property type="entry name" value="REC_hyHK_CKI1_RcsC-like"/>
    <property type="match status" value="1"/>
</dbReference>
<evidence type="ECO:0000313" key="12">
    <source>
        <dbReference type="EMBL" id="GAO48200.1"/>
    </source>
</evidence>
<dbReference type="FunFam" id="1.10.10.10:FF:000027">
    <property type="entry name" value="Heat shock transcription factor 1"/>
    <property type="match status" value="1"/>
</dbReference>
<dbReference type="InterPro" id="IPR036388">
    <property type="entry name" value="WH-like_DNA-bd_sf"/>
</dbReference>
<dbReference type="GO" id="GO:0001228">
    <property type="term" value="F:DNA-binding transcription activator activity, RNA polymerase II-specific"/>
    <property type="evidence" value="ECO:0007669"/>
    <property type="project" value="UniProtKB-ARBA"/>
</dbReference>
<proteinExistence type="predicted"/>
<feature type="compositionally biased region" description="Low complexity" evidence="10">
    <location>
        <begin position="662"/>
        <end position="671"/>
    </location>
</feature>
<dbReference type="SMART" id="SM00415">
    <property type="entry name" value="HSF"/>
    <property type="match status" value="1"/>
</dbReference>
<dbReference type="PRINTS" id="PR00056">
    <property type="entry name" value="HSFDOMAIN"/>
</dbReference>
<feature type="region of interest" description="Disordered" evidence="10">
    <location>
        <begin position="381"/>
        <end position="400"/>
    </location>
</feature>
<accession>A0A0E9NFL3</accession>
<dbReference type="FunFam" id="3.40.50.2300:FF:000212">
    <property type="entry name" value="Stress response regulator/HFS transcription factor"/>
    <property type="match status" value="1"/>
</dbReference>
<evidence type="ECO:0000313" key="13">
    <source>
        <dbReference type="Proteomes" id="UP000033140"/>
    </source>
</evidence>
<comment type="caution">
    <text evidence="12">The sequence shown here is derived from an EMBL/GenBank/DDBJ whole genome shotgun (WGS) entry which is preliminary data.</text>
</comment>
<dbReference type="SUPFAM" id="SSF46785">
    <property type="entry name" value="Winged helix' DNA-binding domain"/>
    <property type="match status" value="1"/>
</dbReference>
<reference evidence="12 13" key="2">
    <citation type="journal article" date="2014" name="J. Gen. Appl. Microbiol.">
        <title>The early diverging ascomycetous budding yeast Saitoella complicata has three histone deacetylases belonging to the Clr6, Hos2, and Rpd3 lineages.</title>
        <authorList>
            <person name="Nishida H."/>
            <person name="Matsumoto T."/>
            <person name="Kondo S."/>
            <person name="Hamamoto M."/>
            <person name="Yoshikawa H."/>
        </authorList>
    </citation>
    <scope>NUCLEOTIDE SEQUENCE [LARGE SCALE GENOMIC DNA]</scope>
    <source>
        <strain evidence="12 13">NRRL Y-17804</strain>
    </source>
</reference>
<keyword evidence="6 8" id="KW-0804">Transcription</keyword>
<keyword evidence="4 8" id="KW-0805">Transcription regulation</keyword>
<evidence type="ECO:0000256" key="9">
    <source>
        <dbReference type="PROSITE-ProRule" id="PRU00169"/>
    </source>
</evidence>
<protein>
    <recommendedName>
        <fullName evidence="8">Transcription factor</fullName>
    </recommendedName>
</protein>
<feature type="compositionally biased region" description="Low complexity" evidence="10">
    <location>
        <begin position="629"/>
        <end position="640"/>
    </location>
</feature>
<dbReference type="PROSITE" id="PS50110">
    <property type="entry name" value="RESPONSE_REGULATORY"/>
    <property type="match status" value="1"/>
</dbReference>
<dbReference type="PANTHER" id="PTHR45339:SF1">
    <property type="entry name" value="HYBRID SIGNAL TRANSDUCTION HISTIDINE KINASE J"/>
    <property type="match status" value="1"/>
</dbReference>
<dbReference type="Pfam" id="PF00447">
    <property type="entry name" value="HSF_DNA-bind"/>
    <property type="match status" value="1"/>
</dbReference>
<dbReference type="STRING" id="698492.A0A0E9NFL3"/>
<keyword evidence="5 8" id="KW-0238">DNA-binding</keyword>
<dbReference type="EMBL" id="BACD03000013">
    <property type="protein sequence ID" value="GAO48200.1"/>
    <property type="molecule type" value="Genomic_DNA"/>
</dbReference>
<feature type="region of interest" description="Disordered" evidence="10">
    <location>
        <begin position="624"/>
        <end position="693"/>
    </location>
</feature>
<dbReference type="InterPro" id="IPR001789">
    <property type="entry name" value="Sig_transdc_resp-reg_receiver"/>
</dbReference>
<gene>
    <name evidence="12" type="ORF">G7K_2380-t1</name>
</gene>
<keyword evidence="3" id="KW-0902">Two-component regulatory system</keyword>
<dbReference type="GO" id="GO:0000156">
    <property type="term" value="F:phosphorelay response regulator activity"/>
    <property type="evidence" value="ECO:0007669"/>
    <property type="project" value="InterPro"/>
</dbReference>
<dbReference type="PANTHER" id="PTHR45339">
    <property type="entry name" value="HYBRID SIGNAL TRANSDUCTION HISTIDINE KINASE J"/>
    <property type="match status" value="1"/>
</dbReference>
<evidence type="ECO:0000256" key="3">
    <source>
        <dbReference type="ARBA" id="ARBA00023012"/>
    </source>
</evidence>
<dbReference type="PIRSF" id="PIRSF002595">
    <property type="entry name" value="RR_SKN7"/>
    <property type="match status" value="1"/>
</dbReference>
<evidence type="ECO:0000256" key="2">
    <source>
        <dbReference type="ARBA" id="ARBA00022553"/>
    </source>
</evidence>
<evidence type="ECO:0000256" key="6">
    <source>
        <dbReference type="ARBA" id="ARBA00023163"/>
    </source>
</evidence>
<feature type="domain" description="Response regulatory" evidence="11">
    <location>
        <begin position="463"/>
        <end position="577"/>
    </location>
</feature>
<name>A0A0E9NFL3_SAICN</name>
<dbReference type="InterPro" id="IPR014402">
    <property type="entry name" value="Sig_transdc_resp-reg_Skn7"/>
</dbReference>
<dbReference type="OMA" id="TNVDPGW"/>
<dbReference type="Proteomes" id="UP000033140">
    <property type="component" value="Unassembled WGS sequence"/>
</dbReference>
<evidence type="ECO:0000256" key="10">
    <source>
        <dbReference type="SAM" id="MobiDB-lite"/>
    </source>
</evidence>
<keyword evidence="7 8" id="KW-0539">Nucleus</keyword>